<evidence type="ECO:0000313" key="2">
    <source>
        <dbReference type="EMBL" id="QMV70630.1"/>
    </source>
</evidence>
<proteinExistence type="predicted"/>
<gene>
    <name evidence="2" type="ORF">HS960_24590</name>
</gene>
<dbReference type="InterPro" id="IPR003029">
    <property type="entry name" value="S1_domain"/>
</dbReference>
<protein>
    <recommendedName>
        <fullName evidence="1">S1 motif domain-containing protein</fullName>
    </recommendedName>
</protein>
<dbReference type="SUPFAM" id="SSF50249">
    <property type="entry name" value="Nucleic acid-binding proteins"/>
    <property type="match status" value="1"/>
</dbReference>
<name>A0A7G5E9F5_9SPHI</name>
<dbReference type="GO" id="GO:0003676">
    <property type="term" value="F:nucleic acid binding"/>
    <property type="evidence" value="ECO:0007669"/>
    <property type="project" value="InterPro"/>
</dbReference>
<dbReference type="EMBL" id="CP058555">
    <property type="protein sequence ID" value="QMV70630.1"/>
    <property type="molecule type" value="Genomic_DNA"/>
</dbReference>
<accession>A0A7G5E9F5</accession>
<feature type="domain" description="S1 motif" evidence="1">
    <location>
        <begin position="1"/>
        <end position="67"/>
    </location>
</feature>
<keyword evidence="3" id="KW-1185">Reference proteome</keyword>
<dbReference type="CDD" id="cd04471">
    <property type="entry name" value="S1_RNase_R"/>
    <property type="match status" value="1"/>
</dbReference>
<evidence type="ECO:0000259" key="1">
    <source>
        <dbReference type="PROSITE" id="PS50126"/>
    </source>
</evidence>
<dbReference type="AlphaFoldDB" id="A0A7G5E9F5"/>
<dbReference type="Proteomes" id="UP000515450">
    <property type="component" value="Chromosome"/>
</dbReference>
<dbReference type="PROSITE" id="PS50126">
    <property type="entry name" value="S1"/>
    <property type="match status" value="1"/>
</dbReference>
<dbReference type="InterPro" id="IPR012340">
    <property type="entry name" value="NA-bd_OB-fold"/>
</dbReference>
<dbReference type="Gene3D" id="2.40.50.140">
    <property type="entry name" value="Nucleic acid-binding proteins"/>
    <property type="match status" value="1"/>
</dbReference>
<organism evidence="2 3">
    <name type="scientific">Sphingobacterium paramultivorum</name>
    <dbReference type="NCBI Taxonomy" id="2886510"/>
    <lineage>
        <taxon>Bacteria</taxon>
        <taxon>Pseudomonadati</taxon>
        <taxon>Bacteroidota</taxon>
        <taxon>Sphingobacteriia</taxon>
        <taxon>Sphingobacteriales</taxon>
        <taxon>Sphingobacteriaceae</taxon>
        <taxon>Sphingobacterium</taxon>
    </lineage>
</organism>
<evidence type="ECO:0000313" key="3">
    <source>
        <dbReference type="Proteomes" id="UP000515450"/>
    </source>
</evidence>
<sequence>MYGEIEENKYEGMVRLRDITDDFYVLDEKNYAIIDQRKKKNFQLGDEVQIRVKKVDLDKWQIDFAFLS</sequence>
<reference evidence="2 3" key="1">
    <citation type="journal article" date="2020" name="G3 (Bethesda)">
        <title>CeMbio - The Caenorhabditis elegans Microbiome Resource.</title>
        <authorList>
            <person name="Dirksen P."/>
            <person name="Assie A."/>
            <person name="Zimmermann J."/>
            <person name="Zhang F."/>
            <person name="Tietje A.M."/>
            <person name="Marsh S.A."/>
            <person name="Felix M.A."/>
            <person name="Shapira M."/>
            <person name="Kaleta C."/>
            <person name="Schulenburg H."/>
            <person name="Samuel B."/>
        </authorList>
    </citation>
    <scope>NUCLEOTIDE SEQUENCE [LARGE SCALE GENOMIC DNA]</scope>
    <source>
        <strain evidence="2 3">BIGb0170</strain>
    </source>
</reference>